<feature type="compositionally biased region" description="Basic residues" evidence="1">
    <location>
        <begin position="316"/>
        <end position="326"/>
    </location>
</feature>
<dbReference type="PANTHER" id="PTHR42951:SF17">
    <property type="entry name" value="METALLO-BETA-LACTAMASE DOMAIN-CONTAINING PROTEIN"/>
    <property type="match status" value="1"/>
</dbReference>
<feature type="region of interest" description="Disordered" evidence="1">
    <location>
        <begin position="315"/>
        <end position="382"/>
    </location>
</feature>
<feature type="compositionally biased region" description="Basic and acidic residues" evidence="1">
    <location>
        <begin position="338"/>
        <end position="350"/>
    </location>
</feature>
<evidence type="ECO:0000313" key="3">
    <source>
        <dbReference type="EMBL" id="GAA4034669.1"/>
    </source>
</evidence>
<sequence length="382" mass="40753">MLSNDASRASMPAFTAVVPGLSVLRDVFVNLYYAFAPDQPQGPWALIDAGLPGSAGKIKAHAQELFGADTPPTAILLTHGHFDHVGGLHGLLEAWPDVPVYAHPLELPFLTGRSAYPAPDPTVGGGMMAYLSFTYPKQPYDFGSRVQALPADGTVPGLPGWRWVHTPGHTFGHVSFFREHDKVLVAGDAFTTVFAESGLSTLTQKQEVHGPPAYFTPDWDAARASVELLARMEPEVAATGHGIAMHGNALRTQLATLVAQFDTVARPKVGRYAQQPATANGSGVTSVPPPLVNPWLKAAAVAGVAIGVLALASAGSKKRKKARHGHAQSQRSTSAKPDSLEHDWNHEDQAPFHPTGAVQSPHYMGEHHQPTHNQGNTDQYDA</sequence>
<dbReference type="InterPro" id="IPR050855">
    <property type="entry name" value="NDM-1-like"/>
</dbReference>
<dbReference type="PANTHER" id="PTHR42951">
    <property type="entry name" value="METALLO-BETA-LACTAMASE DOMAIN-CONTAINING"/>
    <property type="match status" value="1"/>
</dbReference>
<organism evidence="3 4">
    <name type="scientific">Hymenobacter glaciei</name>
    <dbReference type="NCBI Taxonomy" id="877209"/>
    <lineage>
        <taxon>Bacteria</taxon>
        <taxon>Pseudomonadati</taxon>
        <taxon>Bacteroidota</taxon>
        <taxon>Cytophagia</taxon>
        <taxon>Cytophagales</taxon>
        <taxon>Hymenobacteraceae</taxon>
        <taxon>Hymenobacter</taxon>
    </lineage>
</organism>
<feature type="domain" description="Metallo-beta-lactamase" evidence="2">
    <location>
        <begin position="28"/>
        <end position="241"/>
    </location>
</feature>
<dbReference type="CDD" id="cd07721">
    <property type="entry name" value="yflN-like_MBL-fold"/>
    <property type="match status" value="1"/>
</dbReference>
<accession>A0ABP7U1V6</accession>
<dbReference type="Gene3D" id="3.60.15.10">
    <property type="entry name" value="Ribonuclease Z/Hydroxyacylglutathione hydrolase-like"/>
    <property type="match status" value="1"/>
</dbReference>
<protein>
    <recommendedName>
        <fullName evidence="2">Metallo-beta-lactamase domain-containing protein</fullName>
    </recommendedName>
</protein>
<dbReference type="InterPro" id="IPR001279">
    <property type="entry name" value="Metallo-B-lactamas"/>
</dbReference>
<evidence type="ECO:0000259" key="2">
    <source>
        <dbReference type="SMART" id="SM00849"/>
    </source>
</evidence>
<reference evidence="4" key="1">
    <citation type="journal article" date="2019" name="Int. J. Syst. Evol. Microbiol.">
        <title>The Global Catalogue of Microorganisms (GCM) 10K type strain sequencing project: providing services to taxonomists for standard genome sequencing and annotation.</title>
        <authorList>
            <consortium name="The Broad Institute Genomics Platform"/>
            <consortium name="The Broad Institute Genome Sequencing Center for Infectious Disease"/>
            <person name="Wu L."/>
            <person name="Ma J."/>
        </authorList>
    </citation>
    <scope>NUCLEOTIDE SEQUENCE [LARGE SCALE GENOMIC DNA]</scope>
    <source>
        <strain evidence="4">JCM 17225</strain>
    </source>
</reference>
<evidence type="ECO:0000256" key="1">
    <source>
        <dbReference type="SAM" id="MobiDB-lite"/>
    </source>
</evidence>
<dbReference type="RefSeq" id="WP_345053335.1">
    <property type="nucleotide sequence ID" value="NZ_BAABDK010000016.1"/>
</dbReference>
<dbReference type="SUPFAM" id="SSF56281">
    <property type="entry name" value="Metallo-hydrolase/oxidoreductase"/>
    <property type="match status" value="1"/>
</dbReference>
<keyword evidence="4" id="KW-1185">Reference proteome</keyword>
<dbReference type="EMBL" id="BAABDK010000016">
    <property type="protein sequence ID" value="GAA4034669.1"/>
    <property type="molecule type" value="Genomic_DNA"/>
</dbReference>
<dbReference type="InterPro" id="IPR036866">
    <property type="entry name" value="RibonucZ/Hydroxyglut_hydro"/>
</dbReference>
<name>A0ABP7U1V6_9BACT</name>
<gene>
    <name evidence="3" type="ORF">GCM10022409_18880</name>
</gene>
<comment type="caution">
    <text evidence="3">The sequence shown here is derived from an EMBL/GenBank/DDBJ whole genome shotgun (WGS) entry which is preliminary data.</text>
</comment>
<proteinExistence type="predicted"/>
<dbReference type="Pfam" id="PF00753">
    <property type="entry name" value="Lactamase_B"/>
    <property type="match status" value="1"/>
</dbReference>
<feature type="compositionally biased region" description="Polar residues" evidence="1">
    <location>
        <begin position="371"/>
        <end position="382"/>
    </location>
</feature>
<dbReference type="SMART" id="SM00849">
    <property type="entry name" value="Lactamase_B"/>
    <property type="match status" value="1"/>
</dbReference>
<evidence type="ECO:0000313" key="4">
    <source>
        <dbReference type="Proteomes" id="UP001501469"/>
    </source>
</evidence>
<dbReference type="Proteomes" id="UP001501469">
    <property type="component" value="Unassembled WGS sequence"/>
</dbReference>